<dbReference type="RefSeq" id="WP_078788298.1">
    <property type="nucleotide sequence ID" value="NZ_FMTO01000002.1"/>
</dbReference>
<reference evidence="1 2" key="1">
    <citation type="submission" date="2017-02" db="EMBL/GenBank/DDBJ databases">
        <authorList>
            <person name="Peterson S.W."/>
        </authorList>
    </citation>
    <scope>NUCLEOTIDE SEQUENCE [LARGE SCALE GENOMIC DNA]</scope>
    <source>
        <strain evidence="1 2">ATCC 17233</strain>
    </source>
</reference>
<dbReference type="OrthoDB" id="2082571at2"/>
<sequence>MKQYDEKVILYFAMFHRTVDLMKATGLSKNTICKYKKNKEFMELAKQRRDELLQSAVHRMECELFNTINVLCKIRDKESINPQTRVSACNTILNHFQSLKVTLEFSERLEALERMGESEDG</sequence>
<dbReference type="EMBL" id="FUXA01000028">
    <property type="protein sequence ID" value="SKA07539.1"/>
    <property type="molecule type" value="Genomic_DNA"/>
</dbReference>
<proteinExistence type="predicted"/>
<gene>
    <name evidence="1" type="ORF">SAMN02745110_02529</name>
</gene>
<keyword evidence="2" id="KW-1185">Reference proteome</keyword>
<dbReference type="Gene3D" id="1.10.10.60">
    <property type="entry name" value="Homeodomain-like"/>
    <property type="match status" value="1"/>
</dbReference>
<dbReference type="AlphaFoldDB" id="A0A1T4QUS0"/>
<name>A0A1T4QUS0_9FIRM</name>
<evidence type="ECO:0000313" key="2">
    <source>
        <dbReference type="Proteomes" id="UP000189857"/>
    </source>
</evidence>
<evidence type="ECO:0000313" key="1">
    <source>
        <dbReference type="EMBL" id="SKA07539.1"/>
    </source>
</evidence>
<accession>A0A1T4QUS0</accession>
<dbReference type="Proteomes" id="UP000189857">
    <property type="component" value="Unassembled WGS sequence"/>
</dbReference>
<protein>
    <submittedName>
        <fullName evidence="1">Uncharacterized protein</fullName>
    </submittedName>
</protein>
<organism evidence="1 2">
    <name type="scientific">Eubacterium ruminantium</name>
    <dbReference type="NCBI Taxonomy" id="42322"/>
    <lineage>
        <taxon>Bacteria</taxon>
        <taxon>Bacillati</taxon>
        <taxon>Bacillota</taxon>
        <taxon>Clostridia</taxon>
        <taxon>Eubacteriales</taxon>
        <taxon>Eubacteriaceae</taxon>
        <taxon>Eubacterium</taxon>
    </lineage>
</organism>